<dbReference type="GO" id="GO:0090729">
    <property type="term" value="F:toxin activity"/>
    <property type="evidence" value="ECO:0007669"/>
    <property type="project" value="UniProtKB-KW"/>
</dbReference>
<comment type="function">
    <text evidence="7">Toxic component of a toxin-antitoxin (TA) system. An RNase.</text>
</comment>
<dbReference type="Proteomes" id="UP000179734">
    <property type="component" value="Unassembled WGS sequence"/>
</dbReference>
<dbReference type="EMBL" id="MLQM01000029">
    <property type="protein sequence ID" value="OHV04848.1"/>
    <property type="molecule type" value="Genomic_DNA"/>
</dbReference>
<evidence type="ECO:0000256" key="3">
    <source>
        <dbReference type="ARBA" id="ARBA00022722"/>
    </source>
</evidence>
<evidence type="ECO:0000313" key="12">
    <source>
        <dbReference type="Proteomes" id="UP000238296"/>
    </source>
</evidence>
<dbReference type="EC" id="3.1.-.-" evidence="7"/>
<dbReference type="InterPro" id="IPR002716">
    <property type="entry name" value="PIN_dom"/>
</dbReference>
<dbReference type="RefSeq" id="WP_071024263.1">
    <property type="nucleotide sequence ID" value="NZ_MLQM01000029.1"/>
</dbReference>
<evidence type="ECO:0000313" key="10">
    <source>
        <dbReference type="EMBL" id="PQM49146.1"/>
    </source>
</evidence>
<name>A0A1S1NPX7_9MYCO</name>
<dbReference type="EMBL" id="PPEA01000094">
    <property type="protein sequence ID" value="PQM49146.1"/>
    <property type="molecule type" value="Genomic_DNA"/>
</dbReference>
<evidence type="ECO:0000256" key="2">
    <source>
        <dbReference type="ARBA" id="ARBA00022649"/>
    </source>
</evidence>
<keyword evidence="11" id="KW-1185">Reference proteome</keyword>
<evidence type="ECO:0000313" key="9">
    <source>
        <dbReference type="EMBL" id="OHV04848.1"/>
    </source>
</evidence>
<evidence type="ECO:0000256" key="1">
    <source>
        <dbReference type="ARBA" id="ARBA00001946"/>
    </source>
</evidence>
<feature type="binding site" evidence="7">
    <location>
        <position position="7"/>
    </location>
    <ligand>
        <name>Mg(2+)</name>
        <dbReference type="ChEBI" id="CHEBI:18420"/>
    </ligand>
</feature>
<keyword evidence="6 7" id="KW-0460">Magnesium</keyword>
<dbReference type="HAMAP" id="MF_00265">
    <property type="entry name" value="VapC_Nob1"/>
    <property type="match status" value="1"/>
</dbReference>
<dbReference type="AlphaFoldDB" id="A0A1S1NPX7"/>
<keyword evidence="7" id="KW-0800">Toxin</keyword>
<gene>
    <name evidence="7" type="primary">vapC</name>
    <name evidence="9" type="ORF">BKN37_08155</name>
    <name evidence="10" type="ORF">C1Y40_00631</name>
</gene>
<reference evidence="9 11" key="1">
    <citation type="submission" date="2016-10" db="EMBL/GenBank/DDBJ databases">
        <title>Genome sequence of Mycobacterium talmonii.</title>
        <authorList>
            <person name="Greninger A.L."/>
            <person name="Elliott B."/>
            <person name="Vasireddy S."/>
            <person name="Vasireddy R."/>
        </authorList>
    </citation>
    <scope>NUCLEOTIDE SEQUENCE [LARGE SCALE GENOMIC DNA]</scope>
    <source>
        <strain evidence="9">MO-5499</strain>
        <strain evidence="11">NE-TNMC-100812</strain>
    </source>
</reference>
<feature type="domain" description="PIN" evidence="8">
    <location>
        <begin position="4"/>
        <end position="120"/>
    </location>
</feature>
<proteinExistence type="inferred from homology"/>
<organism evidence="9 11">
    <name type="scientific">Mycobacterium talmoniae</name>
    <dbReference type="NCBI Taxonomy" id="1858794"/>
    <lineage>
        <taxon>Bacteria</taxon>
        <taxon>Bacillati</taxon>
        <taxon>Actinomycetota</taxon>
        <taxon>Actinomycetes</taxon>
        <taxon>Mycobacteriales</taxon>
        <taxon>Mycobacteriaceae</taxon>
        <taxon>Mycobacterium</taxon>
    </lineage>
</organism>
<dbReference type="Pfam" id="PF01850">
    <property type="entry name" value="PIN"/>
    <property type="match status" value="1"/>
</dbReference>
<dbReference type="GO" id="GO:0000287">
    <property type="term" value="F:magnesium ion binding"/>
    <property type="evidence" value="ECO:0007669"/>
    <property type="project" value="UniProtKB-UniRule"/>
</dbReference>
<reference evidence="10" key="3">
    <citation type="submission" date="2018-01" db="EMBL/GenBank/DDBJ databases">
        <authorList>
            <person name="Gaut B.S."/>
            <person name="Morton B.R."/>
            <person name="Clegg M.T."/>
            <person name="Duvall M.R."/>
        </authorList>
    </citation>
    <scope>NUCLEOTIDE SEQUENCE</scope>
    <source>
        <strain evidence="10">ATCC BAA-2683</strain>
    </source>
</reference>
<comment type="cofactor">
    <cofactor evidence="1 7">
        <name>Mg(2+)</name>
        <dbReference type="ChEBI" id="CHEBI:18420"/>
    </cofactor>
</comment>
<evidence type="ECO:0000256" key="5">
    <source>
        <dbReference type="ARBA" id="ARBA00022801"/>
    </source>
</evidence>
<reference evidence="10 12" key="2">
    <citation type="journal article" date="2017" name="Int. J. Syst. Evol. Microbiol.">
        <title>Mycobacterium talmoniae sp. nov., a slowly growing mycobacterium isolated from human respiratory samples.</title>
        <authorList>
            <person name="Davidson R.M."/>
            <person name="DeGroote M.A."/>
            <person name="Marola J.L."/>
            <person name="Buss S."/>
            <person name="Jones V."/>
            <person name="McNeil M.R."/>
            <person name="Freifeld A.G."/>
            <person name="Elaine Epperson L."/>
            <person name="Hasan N.A."/>
            <person name="Jackson M."/>
            <person name="Iwen P.C."/>
            <person name="Salfinger M."/>
            <person name="Strong M."/>
        </authorList>
    </citation>
    <scope>NUCLEOTIDE SEQUENCE [LARGE SCALE GENOMIC DNA]</scope>
    <source>
        <strain evidence="10 12">ATCC BAA-2683</strain>
    </source>
</reference>
<evidence type="ECO:0000256" key="4">
    <source>
        <dbReference type="ARBA" id="ARBA00022723"/>
    </source>
</evidence>
<dbReference type="InterPro" id="IPR022907">
    <property type="entry name" value="VapC_family"/>
</dbReference>
<dbReference type="CDD" id="cd09874">
    <property type="entry name" value="PIN_MT3492-like"/>
    <property type="match status" value="1"/>
</dbReference>
<protein>
    <recommendedName>
        <fullName evidence="7">Ribonuclease VapC</fullName>
        <shortName evidence="7">RNase VapC</shortName>
        <ecNumber evidence="7">3.1.-.-</ecNumber>
    </recommendedName>
    <alternativeName>
        <fullName evidence="7">Toxin VapC</fullName>
    </alternativeName>
</protein>
<evidence type="ECO:0000259" key="8">
    <source>
        <dbReference type="Pfam" id="PF01850"/>
    </source>
</evidence>
<keyword evidence="5 7" id="KW-0378">Hydrolase</keyword>
<dbReference type="GO" id="GO:0016787">
    <property type="term" value="F:hydrolase activity"/>
    <property type="evidence" value="ECO:0007669"/>
    <property type="project" value="UniProtKB-KW"/>
</dbReference>
<keyword evidence="4 7" id="KW-0479">Metal-binding</keyword>
<evidence type="ECO:0000313" key="11">
    <source>
        <dbReference type="Proteomes" id="UP000179734"/>
    </source>
</evidence>
<evidence type="ECO:0000256" key="7">
    <source>
        <dbReference type="HAMAP-Rule" id="MF_00265"/>
    </source>
</evidence>
<keyword evidence="3 7" id="KW-0540">Nuclease</keyword>
<evidence type="ECO:0000256" key="6">
    <source>
        <dbReference type="ARBA" id="ARBA00022842"/>
    </source>
</evidence>
<comment type="similarity">
    <text evidence="7">Belongs to the PINc/VapC protein family.</text>
</comment>
<dbReference type="SUPFAM" id="SSF88723">
    <property type="entry name" value="PIN domain-like"/>
    <property type="match status" value="1"/>
</dbReference>
<comment type="caution">
    <text evidence="9">The sequence shown here is derived from an EMBL/GenBank/DDBJ whole genome shotgun (WGS) entry which is preliminary data.</text>
</comment>
<dbReference type="GO" id="GO:0004540">
    <property type="term" value="F:RNA nuclease activity"/>
    <property type="evidence" value="ECO:0007669"/>
    <property type="project" value="InterPro"/>
</dbReference>
<feature type="binding site" evidence="7">
    <location>
        <position position="91"/>
    </location>
    <ligand>
        <name>Mg(2+)</name>
        <dbReference type="ChEBI" id="CHEBI:18420"/>
    </ligand>
</feature>
<dbReference type="Gene3D" id="3.40.50.1010">
    <property type="entry name" value="5'-nuclease"/>
    <property type="match status" value="1"/>
</dbReference>
<dbReference type="Proteomes" id="UP000238296">
    <property type="component" value="Unassembled WGS sequence"/>
</dbReference>
<accession>A0A1S1NPX7</accession>
<keyword evidence="2 7" id="KW-1277">Toxin-antitoxin system</keyword>
<sequence>MALIYLDSSAIVKLVVREPESDALRDYLRGRRPRVSSALVRTEVMRALLDKGDSARKAGRRALADLDLVRVENRVLDLAGRLRPLQVRSLDAIHLATAQRLGSDLGKLCTYDERMREAAEDLGMAVIAPV</sequence>
<dbReference type="InterPro" id="IPR029060">
    <property type="entry name" value="PIN-like_dom_sf"/>
</dbReference>